<evidence type="ECO:0000313" key="3">
    <source>
        <dbReference type="Proteomes" id="UP000753724"/>
    </source>
</evidence>
<dbReference type="InterPro" id="IPR006311">
    <property type="entry name" value="TAT_signal"/>
</dbReference>
<accession>A0ABW9XE74</accession>
<dbReference type="InterPro" id="IPR036188">
    <property type="entry name" value="FAD/NAD-bd_sf"/>
</dbReference>
<sequence>MKAEPVLTRRAALAGAGAAGAAMALGGCAQADAAPYPGAMLGPDMGRGHALRDGRMAAATTGPDVHTGLLIAGGGVAGLAAGWRLKQAGFDDFLLLELEDEAGGNARAGANAFTAFPWGAHYLPLPNREGRALIAMLRQFGMVTGTGPDGAPIYDPLQICADLEERLLWNGQWQEGLYPASALGREDRRQRDAFFAAMGAWRHKVGADGRPAFACPMAYSSRDPAIRALDGISMAAWMARNGYTSAPLLAHVRYACRDDYGAEPEAVSAWAGLHYFAGRRAFVAGHSGRYDGDNSELTWPEGNARLTRAMAGVIGGAIRTGHSALHVAAQGDGITAHVLAHRQARRYNVMARGGILAMPDFVARHVAPGVAPVGRFSYAPWVVANITVTRRPEGPGVPLAWDNVSAASDHLGYVVADHQTSAAAEGPSVLTWYTALSAGDPVAQRRGLQGASLRDWQRLIADDLLAMHPDMEGHIARIDVWRWGHAMVRPTPGFLSDPARLAAQAADGPIWRAHSDISGLSLFEEAHYRGCLAAEAAMRRLGHPFESLLT</sequence>
<dbReference type="Proteomes" id="UP000753724">
    <property type="component" value="Unassembled WGS sequence"/>
</dbReference>
<dbReference type="Gene3D" id="3.50.50.60">
    <property type="entry name" value="FAD/NAD(P)-binding domain"/>
    <property type="match status" value="1"/>
</dbReference>
<protein>
    <submittedName>
        <fullName evidence="2">NAD(P)-binding protein</fullName>
    </submittedName>
</protein>
<organism evidence="2 3">
    <name type="scientific">Novosphingobium ovatum</name>
    <dbReference type="NCBI Taxonomy" id="1908523"/>
    <lineage>
        <taxon>Bacteria</taxon>
        <taxon>Pseudomonadati</taxon>
        <taxon>Pseudomonadota</taxon>
        <taxon>Alphaproteobacteria</taxon>
        <taxon>Sphingomonadales</taxon>
        <taxon>Sphingomonadaceae</taxon>
        <taxon>Novosphingobium</taxon>
    </lineage>
</organism>
<reference evidence="3" key="1">
    <citation type="submission" date="2020-01" db="EMBL/GenBank/DDBJ databases">
        <title>Sphingomonas sp. strain CSW-10.</title>
        <authorList>
            <person name="Chen W.-M."/>
        </authorList>
    </citation>
    <scope>NUCLEOTIDE SEQUENCE [LARGE SCALE GENOMIC DNA]</scope>
    <source>
        <strain evidence="3">FSY-8</strain>
    </source>
</reference>
<dbReference type="PROSITE" id="PS51257">
    <property type="entry name" value="PROKAR_LIPOPROTEIN"/>
    <property type="match status" value="1"/>
</dbReference>
<dbReference type="RefSeq" id="WP_161718118.1">
    <property type="nucleotide sequence ID" value="NZ_JAAAPO010000003.1"/>
</dbReference>
<feature type="chain" id="PRO_5047543638" evidence="1">
    <location>
        <begin position="34"/>
        <end position="550"/>
    </location>
</feature>
<dbReference type="EMBL" id="JAAAPO010000003">
    <property type="protein sequence ID" value="NBC36752.1"/>
    <property type="molecule type" value="Genomic_DNA"/>
</dbReference>
<dbReference type="Pfam" id="PF13450">
    <property type="entry name" value="NAD_binding_8"/>
    <property type="match status" value="1"/>
</dbReference>
<gene>
    <name evidence="2" type="ORF">GTZ99_09295</name>
</gene>
<dbReference type="PROSITE" id="PS51318">
    <property type="entry name" value="TAT"/>
    <property type="match status" value="1"/>
</dbReference>
<comment type="caution">
    <text evidence="2">The sequence shown here is derived from an EMBL/GenBank/DDBJ whole genome shotgun (WGS) entry which is preliminary data.</text>
</comment>
<keyword evidence="3" id="KW-1185">Reference proteome</keyword>
<dbReference type="SUPFAM" id="SSF51905">
    <property type="entry name" value="FAD/NAD(P)-binding domain"/>
    <property type="match status" value="1"/>
</dbReference>
<evidence type="ECO:0000313" key="2">
    <source>
        <dbReference type="EMBL" id="NBC36752.1"/>
    </source>
</evidence>
<evidence type="ECO:0000256" key="1">
    <source>
        <dbReference type="SAM" id="SignalP"/>
    </source>
</evidence>
<keyword evidence="1" id="KW-0732">Signal</keyword>
<proteinExistence type="predicted"/>
<feature type="signal peptide" evidence="1">
    <location>
        <begin position="1"/>
        <end position="33"/>
    </location>
</feature>
<name>A0ABW9XE74_9SPHN</name>